<reference evidence="1 2" key="1">
    <citation type="submission" date="2021-06" db="EMBL/GenBank/DDBJ databases">
        <title>Genome-based taxonomic framework of Microbacterium strains isolated from marine environment, the description of four new species and reclassification of four preexisting species.</title>
        <authorList>
            <person name="Lee S.D."/>
            <person name="Kim S.-M."/>
            <person name="Byeon Y.-S."/>
            <person name="Yang H.L."/>
            <person name="Kim I.S."/>
        </authorList>
    </citation>
    <scope>NUCLEOTIDE SEQUENCE [LARGE SCALE GENOMIC DNA]</scope>
    <source>
        <strain evidence="1 2">KSW4-10</strain>
    </source>
</reference>
<name>A0ABY4IWJ8_9MICO</name>
<sequence>MNLLDRIDQRLSDTRARINPLDFENCATSLLTSVYPGLVPITGGSDFGLDAEITEDSLTTGLIITSARSWDGAKRSLRDSLRSMRKNEVPVRRIVAVSLAEANRSKREKLRDIATGFDCELVQVYDRAWFANQFRESPDWRRRILDIEGGPFSFSRQPRGARPDEEQLSTVGRDSLIAEANKSESDTILFGVPGVGKSHVAGRLRGALFLERQPTPERLLDDLIETRPARVVVDDAGARLQDVDLLLRLRDAEKLDYRIVATCWPHETNLVEDHLPDSIGLEVDLLTREELGAILRERGITRLAVIVHLLTQADGRPAWALNLADLLIRSGDWKSVWTGNALRKQIFAFLRMSNASEDAVDVLGTLALLGEIDEDQLRRLADLLQIRQPELIRLIRSVAIAGLVDVQDHKLYNRETRKVEHTKTYRVQPEIIAASVASEVYFSGAPSPVRLRDVQDTFPELAAQIMQIQIHTGLLGATHPTIPTTAEIIAVLPTATQHTELLRTFGQLGQEQAQVVADIHLARIAAALNDGRSAVAETEAKLLAACVANALERNIPGVVEAFVTALSALESADGDIQPAVKELVEQVRDARSGDQPQLGGLLKLAGALKTVPDADLTDTIWSAITCEILAPTFDGNYINPEVHNQFVLQSFTWAATHMETLYDAIQPALEIRTPGATPTVQLALIDLLDKWVRIANGWNLPFGGKTNDAQVRAGTHIARRIANTLAPVITTPGLRGRFNKATRTLAIQLDEPDMLFAAITQERDRLTPYDEMRRRKEAAVDKALAPFQRQEPAALMAWLKAHESEFAIIGQNTGIWEVFARLTQASDREPARWLTAAIDHGLAGSASALIDACARADQLTPEIADTLLADSNGRHGVIAAVIGQSQNSTLIQRVLDRLTGSDVQQLESAFVLRHAPDATRHALFTHPSGEVRGIAAALWAAEWAYGNGPMPDDPDWLEAMRSYVIPEDSRYEDTHTQALNALAKSAPEVFIDMFAKRATTTVRKRDRDLDEWKEPVRLLSPAERGKLWHRVMDTTHAPELFWIIAGEDTDWITETVSEPTFNISVRDLLGALQFQFGHRYPLETLATMLRPLDPEPDEILRTLEVGSFSGEEHERYASRLDSLRELSCSDNEDIARIGRRGIEIYEPLLKEALVKARRAAVRGTREY</sequence>
<protein>
    <recommendedName>
        <fullName evidence="3">ATP-binding protein</fullName>
    </recommendedName>
</protein>
<evidence type="ECO:0000313" key="1">
    <source>
        <dbReference type="EMBL" id="UPL17118.1"/>
    </source>
</evidence>
<gene>
    <name evidence="1" type="ORF">KV397_04740</name>
</gene>
<dbReference type="RefSeq" id="WP_261812288.1">
    <property type="nucleotide sequence ID" value="NZ_CP078078.1"/>
</dbReference>
<dbReference type="InterPro" id="IPR027417">
    <property type="entry name" value="P-loop_NTPase"/>
</dbReference>
<keyword evidence="2" id="KW-1185">Reference proteome</keyword>
<proteinExistence type="predicted"/>
<dbReference type="Proteomes" id="UP000830631">
    <property type="component" value="Chromosome"/>
</dbReference>
<evidence type="ECO:0008006" key="3">
    <source>
        <dbReference type="Google" id="ProtNLM"/>
    </source>
</evidence>
<accession>A0ABY4IWJ8</accession>
<organism evidence="1 2">
    <name type="scientific">Microbacterium aurugineum</name>
    <dbReference type="NCBI Taxonomy" id="2851642"/>
    <lineage>
        <taxon>Bacteria</taxon>
        <taxon>Bacillati</taxon>
        <taxon>Actinomycetota</taxon>
        <taxon>Actinomycetes</taxon>
        <taxon>Micrococcales</taxon>
        <taxon>Microbacteriaceae</taxon>
        <taxon>Microbacterium</taxon>
    </lineage>
</organism>
<dbReference type="SUPFAM" id="SSF52540">
    <property type="entry name" value="P-loop containing nucleoside triphosphate hydrolases"/>
    <property type="match status" value="1"/>
</dbReference>
<evidence type="ECO:0000313" key="2">
    <source>
        <dbReference type="Proteomes" id="UP000830631"/>
    </source>
</evidence>
<dbReference type="EMBL" id="CP078078">
    <property type="protein sequence ID" value="UPL17118.1"/>
    <property type="molecule type" value="Genomic_DNA"/>
</dbReference>